<feature type="region of interest" description="Disordered" evidence="1">
    <location>
        <begin position="1"/>
        <end position="109"/>
    </location>
</feature>
<reference evidence="2" key="2">
    <citation type="submission" date="2018-05" db="EMBL/GenBank/DDBJ databases">
        <title>OmerRS3 (Oryza meridionalis Reference Sequence Version 3).</title>
        <authorList>
            <person name="Zhang J."/>
            <person name="Kudrna D."/>
            <person name="Lee S."/>
            <person name="Talag J."/>
            <person name="Welchert J."/>
            <person name="Wing R.A."/>
        </authorList>
    </citation>
    <scope>NUCLEOTIDE SEQUENCE [LARGE SCALE GENOMIC DNA]</scope>
    <source>
        <strain evidence="2">cv. OR44</strain>
    </source>
</reference>
<feature type="compositionally biased region" description="Basic and acidic residues" evidence="1">
    <location>
        <begin position="47"/>
        <end position="56"/>
    </location>
</feature>
<accession>A0A0E0D6B0</accession>
<organism evidence="2">
    <name type="scientific">Oryza meridionalis</name>
    <dbReference type="NCBI Taxonomy" id="40149"/>
    <lineage>
        <taxon>Eukaryota</taxon>
        <taxon>Viridiplantae</taxon>
        <taxon>Streptophyta</taxon>
        <taxon>Embryophyta</taxon>
        <taxon>Tracheophyta</taxon>
        <taxon>Spermatophyta</taxon>
        <taxon>Magnoliopsida</taxon>
        <taxon>Liliopsida</taxon>
        <taxon>Poales</taxon>
        <taxon>Poaceae</taxon>
        <taxon>BOP clade</taxon>
        <taxon>Oryzoideae</taxon>
        <taxon>Oryzeae</taxon>
        <taxon>Oryzinae</taxon>
        <taxon>Oryza</taxon>
    </lineage>
</organism>
<dbReference type="AlphaFoldDB" id="A0A0E0D6B0"/>
<sequence length="221" mass="25139">MTCQLSVEKSAQQTTTGHELQASNTLPFMHGSGDNAFRKRKGSSDSQPEKHREFGTKPECTGLLQNGHELAGDVHGHEPVEPAEEPPADEHRRQRDVAAAAAAAGDHPGELGLAGDLVHRRVDPEPLQQPLHDVAQAAPAPTHHHHRALRHRPPHLLLLPTRRRRRRRRCRRRPARRRPSPVRVVRDRLVHFFFSSLLCVRKCDLCWAKRTERRTAIYIDR</sequence>
<feature type="compositionally biased region" description="Basic and acidic residues" evidence="1">
    <location>
        <begin position="70"/>
        <end position="80"/>
    </location>
</feature>
<evidence type="ECO:0000313" key="2">
    <source>
        <dbReference type="EnsemblPlants" id="OMERI03G29950.6"/>
    </source>
</evidence>
<protein>
    <submittedName>
        <fullName evidence="2">Uncharacterized protein</fullName>
    </submittedName>
</protein>
<evidence type="ECO:0000313" key="3">
    <source>
        <dbReference type="Proteomes" id="UP000008021"/>
    </source>
</evidence>
<feature type="compositionally biased region" description="Polar residues" evidence="1">
    <location>
        <begin position="1"/>
        <end position="26"/>
    </location>
</feature>
<dbReference type="Gramene" id="OMERI03G29950.6">
    <property type="protein sequence ID" value="OMERI03G29950.6"/>
    <property type="gene ID" value="OMERI03G29950"/>
</dbReference>
<dbReference type="EnsemblPlants" id="OMERI03G29950.6">
    <property type="protein sequence ID" value="OMERI03G29950.6"/>
    <property type="gene ID" value="OMERI03G29950"/>
</dbReference>
<dbReference type="Proteomes" id="UP000008021">
    <property type="component" value="Chromosome 3"/>
</dbReference>
<proteinExistence type="predicted"/>
<reference evidence="2" key="1">
    <citation type="submission" date="2015-04" db="UniProtKB">
        <authorList>
            <consortium name="EnsemblPlants"/>
        </authorList>
    </citation>
    <scope>IDENTIFICATION</scope>
</reference>
<dbReference type="HOGENOM" id="CLU_1252365_0_0_1"/>
<evidence type="ECO:0000256" key="1">
    <source>
        <dbReference type="SAM" id="MobiDB-lite"/>
    </source>
</evidence>
<keyword evidence="3" id="KW-1185">Reference proteome</keyword>
<name>A0A0E0D6B0_9ORYZ</name>